<protein>
    <submittedName>
        <fullName evidence="2">Uncharacterized protein</fullName>
    </submittedName>
</protein>
<proteinExistence type="predicted"/>
<feature type="transmembrane region" description="Helical" evidence="1">
    <location>
        <begin position="6"/>
        <end position="23"/>
    </location>
</feature>
<sequence>MKTRHLFFINLFFILGMVFLTIMDKIFPESTITKNVVLIIGGCFIVYAYVISMKSKILDSKPSAFVWVASVAVILLSNVIILYLTHALN</sequence>
<comment type="caution">
    <text evidence="2">The sequence shown here is derived from an EMBL/GenBank/DDBJ whole genome shotgun (WGS) entry which is preliminary data.</text>
</comment>
<evidence type="ECO:0000313" key="3">
    <source>
        <dbReference type="Proteomes" id="UP000252731"/>
    </source>
</evidence>
<reference evidence="2 3" key="1">
    <citation type="submission" date="2018-06" db="EMBL/GenBank/DDBJ databases">
        <title>Freshwater and sediment microbial communities from various areas in North America, analyzing microbe dynamics in response to fracking.</title>
        <authorList>
            <person name="Lamendella R."/>
        </authorList>
    </citation>
    <scope>NUCLEOTIDE SEQUENCE [LARGE SCALE GENOMIC DNA]</scope>
    <source>
        <strain evidence="2 3">14_TX</strain>
    </source>
</reference>
<feature type="transmembrane region" description="Helical" evidence="1">
    <location>
        <begin position="35"/>
        <end position="52"/>
    </location>
</feature>
<name>A0A366JZQ1_CYTFI</name>
<keyword evidence="1" id="KW-1133">Transmembrane helix</keyword>
<keyword evidence="1" id="KW-0472">Membrane</keyword>
<dbReference type="EMBL" id="QNSF01000003">
    <property type="protein sequence ID" value="RBP94985.1"/>
    <property type="molecule type" value="Genomic_DNA"/>
</dbReference>
<keyword evidence="3" id="KW-1185">Reference proteome</keyword>
<evidence type="ECO:0000256" key="1">
    <source>
        <dbReference type="SAM" id="Phobius"/>
    </source>
</evidence>
<evidence type="ECO:0000313" key="2">
    <source>
        <dbReference type="EMBL" id="RBP94985.1"/>
    </source>
</evidence>
<keyword evidence="1" id="KW-0812">Transmembrane</keyword>
<feature type="transmembrane region" description="Helical" evidence="1">
    <location>
        <begin position="64"/>
        <end position="84"/>
    </location>
</feature>
<dbReference type="Proteomes" id="UP000252731">
    <property type="component" value="Unassembled WGS sequence"/>
</dbReference>
<gene>
    <name evidence="2" type="ORF">DFO70_10313</name>
</gene>
<organism evidence="2 3">
    <name type="scientific">Cytobacillus firmus</name>
    <name type="common">Bacillus firmus</name>
    <dbReference type="NCBI Taxonomy" id="1399"/>
    <lineage>
        <taxon>Bacteria</taxon>
        <taxon>Bacillati</taxon>
        <taxon>Bacillota</taxon>
        <taxon>Bacilli</taxon>
        <taxon>Bacillales</taxon>
        <taxon>Bacillaceae</taxon>
        <taxon>Cytobacillus</taxon>
    </lineage>
</organism>
<accession>A0A366JZQ1</accession>
<dbReference type="AlphaFoldDB" id="A0A366JZQ1"/>